<evidence type="ECO:0000313" key="1">
    <source>
        <dbReference type="EMBL" id="CAF0707019.1"/>
    </source>
</evidence>
<accession>A0A813MAY2</accession>
<protein>
    <submittedName>
        <fullName evidence="1">Uncharacterized protein</fullName>
    </submittedName>
</protein>
<reference evidence="1" key="1">
    <citation type="submission" date="2021-02" db="EMBL/GenBank/DDBJ databases">
        <authorList>
            <person name="Nowell W R."/>
        </authorList>
    </citation>
    <scope>NUCLEOTIDE SEQUENCE</scope>
    <source>
        <strain evidence="1">Ploen Becks lab</strain>
    </source>
</reference>
<evidence type="ECO:0000313" key="2">
    <source>
        <dbReference type="Proteomes" id="UP000663879"/>
    </source>
</evidence>
<dbReference type="AlphaFoldDB" id="A0A813MAY2"/>
<organism evidence="1 2">
    <name type="scientific">Brachionus calyciflorus</name>
    <dbReference type="NCBI Taxonomy" id="104777"/>
    <lineage>
        <taxon>Eukaryota</taxon>
        <taxon>Metazoa</taxon>
        <taxon>Spiralia</taxon>
        <taxon>Gnathifera</taxon>
        <taxon>Rotifera</taxon>
        <taxon>Eurotatoria</taxon>
        <taxon>Monogononta</taxon>
        <taxon>Pseudotrocha</taxon>
        <taxon>Ploima</taxon>
        <taxon>Brachionidae</taxon>
        <taxon>Brachionus</taxon>
    </lineage>
</organism>
<sequence length="136" mass="15809">MVIEAFQLLVETCPNDNLILELVTYFKSTWINGNYCLEIWNHALTIGPRTNNHSEGFHSKINKMCGHAHPNFFKFIDIFQTVEATYSVSYERRLNGEGPPKRRKCDIERDEKIRLNVNKLMMGDISLDSFLNTLIN</sequence>
<dbReference type="EMBL" id="CAJNOC010000021">
    <property type="protein sequence ID" value="CAF0707019.1"/>
    <property type="molecule type" value="Genomic_DNA"/>
</dbReference>
<gene>
    <name evidence="1" type="ORF">OXX778_LOCUS444</name>
</gene>
<dbReference type="OrthoDB" id="6123510at2759"/>
<dbReference type="Proteomes" id="UP000663879">
    <property type="component" value="Unassembled WGS sequence"/>
</dbReference>
<proteinExistence type="predicted"/>
<keyword evidence="2" id="KW-1185">Reference proteome</keyword>
<comment type="caution">
    <text evidence="1">The sequence shown here is derived from an EMBL/GenBank/DDBJ whole genome shotgun (WGS) entry which is preliminary data.</text>
</comment>
<name>A0A813MAY2_9BILA</name>